<evidence type="ECO:0000313" key="3">
    <source>
        <dbReference type="Proteomes" id="UP000299102"/>
    </source>
</evidence>
<name>A0A4C1WB85_EUMVA</name>
<dbReference type="AlphaFoldDB" id="A0A4C1WB85"/>
<protein>
    <submittedName>
        <fullName evidence="2">Uncharacterized protein</fullName>
    </submittedName>
</protein>
<gene>
    <name evidence="2" type="ORF">EVAR_84997_1</name>
</gene>
<dbReference type="Proteomes" id="UP000299102">
    <property type="component" value="Unassembled WGS sequence"/>
</dbReference>
<feature type="region of interest" description="Disordered" evidence="1">
    <location>
        <begin position="1"/>
        <end position="41"/>
    </location>
</feature>
<organism evidence="2 3">
    <name type="scientific">Eumeta variegata</name>
    <name type="common">Bagworm moth</name>
    <name type="synonym">Eumeta japonica</name>
    <dbReference type="NCBI Taxonomy" id="151549"/>
    <lineage>
        <taxon>Eukaryota</taxon>
        <taxon>Metazoa</taxon>
        <taxon>Ecdysozoa</taxon>
        <taxon>Arthropoda</taxon>
        <taxon>Hexapoda</taxon>
        <taxon>Insecta</taxon>
        <taxon>Pterygota</taxon>
        <taxon>Neoptera</taxon>
        <taxon>Endopterygota</taxon>
        <taxon>Lepidoptera</taxon>
        <taxon>Glossata</taxon>
        <taxon>Ditrysia</taxon>
        <taxon>Tineoidea</taxon>
        <taxon>Psychidae</taxon>
        <taxon>Oiketicinae</taxon>
        <taxon>Eumeta</taxon>
    </lineage>
</organism>
<reference evidence="2 3" key="1">
    <citation type="journal article" date="2019" name="Commun. Biol.">
        <title>The bagworm genome reveals a unique fibroin gene that provides high tensile strength.</title>
        <authorList>
            <person name="Kono N."/>
            <person name="Nakamura H."/>
            <person name="Ohtoshi R."/>
            <person name="Tomita M."/>
            <person name="Numata K."/>
            <person name="Arakawa K."/>
        </authorList>
    </citation>
    <scope>NUCLEOTIDE SEQUENCE [LARGE SCALE GENOMIC DNA]</scope>
</reference>
<keyword evidence="3" id="KW-1185">Reference proteome</keyword>
<evidence type="ECO:0000256" key="1">
    <source>
        <dbReference type="SAM" id="MobiDB-lite"/>
    </source>
</evidence>
<feature type="compositionally biased region" description="Polar residues" evidence="1">
    <location>
        <begin position="1"/>
        <end position="12"/>
    </location>
</feature>
<sequence>MDPQTELGSNLISGIEKVRAPGLTNARPERGSSGPRADGRCDTRRARFTTRAMKIMELRPLPRLPIPARRRRGGDLRAIVPTPR</sequence>
<comment type="caution">
    <text evidence="2">The sequence shown here is derived from an EMBL/GenBank/DDBJ whole genome shotgun (WGS) entry which is preliminary data.</text>
</comment>
<evidence type="ECO:0000313" key="2">
    <source>
        <dbReference type="EMBL" id="GBP47405.1"/>
    </source>
</evidence>
<dbReference type="EMBL" id="BGZK01000501">
    <property type="protein sequence ID" value="GBP47405.1"/>
    <property type="molecule type" value="Genomic_DNA"/>
</dbReference>
<accession>A0A4C1WB85</accession>
<feature type="region of interest" description="Disordered" evidence="1">
    <location>
        <begin position="63"/>
        <end position="84"/>
    </location>
</feature>
<proteinExistence type="predicted"/>